<dbReference type="InterPro" id="IPR042297">
    <property type="entry name" value="Antirestriction_sf"/>
</dbReference>
<dbReference type="Gene3D" id="3.30.70.3580">
    <property type="entry name" value="Antirestriction protein"/>
    <property type="match status" value="1"/>
</dbReference>
<keyword evidence="3" id="KW-1185">Reference proteome</keyword>
<dbReference type="Pfam" id="PF03230">
    <property type="entry name" value="Antirestrict"/>
    <property type="match status" value="1"/>
</dbReference>
<evidence type="ECO:0000313" key="2">
    <source>
        <dbReference type="EMBL" id="SDC87299.1"/>
    </source>
</evidence>
<protein>
    <submittedName>
        <fullName evidence="2">Antirestriction protein</fullName>
    </submittedName>
</protein>
<organism evidence="2 3">
    <name type="scientific">Ectopseudomonas chengduensis</name>
    <dbReference type="NCBI Taxonomy" id="489632"/>
    <lineage>
        <taxon>Bacteria</taxon>
        <taxon>Pseudomonadati</taxon>
        <taxon>Pseudomonadota</taxon>
        <taxon>Gammaproteobacteria</taxon>
        <taxon>Pseudomonadales</taxon>
        <taxon>Pseudomonadaceae</taxon>
        <taxon>Ectopseudomonas</taxon>
    </lineage>
</organism>
<accession>A0A1G6Q4N8</accession>
<dbReference type="InterPro" id="IPR004914">
    <property type="entry name" value="Antirestrict"/>
</dbReference>
<sequence length="144" mass="15608">MNTAEVANLRIEAQECKGDKGLRALQSVFGGASLERRALIMACAKLLSPSATLEGSWCAYQLSNGGFFMTPPAPLRIEIPAAGVDLHLCTEAAGVVCSLYAYERLAELSGGARFVVLRERLMAYARQRPDRTAILECLCQRDGQ</sequence>
<dbReference type="RefSeq" id="WP_017362418.1">
    <property type="nucleotide sequence ID" value="NZ_FMZQ01000007.1"/>
</dbReference>
<reference evidence="3" key="1">
    <citation type="submission" date="2016-10" db="EMBL/GenBank/DDBJ databases">
        <authorList>
            <person name="Varghese N."/>
            <person name="Submissions S."/>
        </authorList>
    </citation>
    <scope>NUCLEOTIDE SEQUENCE [LARGE SCALE GENOMIC DNA]</scope>
    <source>
        <strain evidence="3">DSM 26382</strain>
    </source>
</reference>
<evidence type="ECO:0000256" key="1">
    <source>
        <dbReference type="ARBA" id="ARBA00008618"/>
    </source>
</evidence>
<dbReference type="AlphaFoldDB" id="A0A1G6Q4N8"/>
<name>A0A1G6Q4N8_9GAMM</name>
<comment type="similarity">
    <text evidence="1">Belongs to the antirestriction protein family.</text>
</comment>
<gene>
    <name evidence="2" type="ORF">SAMN05216576_107253</name>
</gene>
<proteinExistence type="inferred from homology"/>
<dbReference type="GeneID" id="57608966"/>
<dbReference type="Proteomes" id="UP000199467">
    <property type="component" value="Unassembled WGS sequence"/>
</dbReference>
<evidence type="ECO:0000313" key="3">
    <source>
        <dbReference type="Proteomes" id="UP000199467"/>
    </source>
</evidence>
<dbReference type="EMBL" id="FMZQ01000007">
    <property type="protein sequence ID" value="SDC87299.1"/>
    <property type="molecule type" value="Genomic_DNA"/>
</dbReference>